<dbReference type="AlphaFoldDB" id="A0AAV1VCU9"/>
<evidence type="ECO:0000313" key="2">
    <source>
        <dbReference type="Proteomes" id="UP001162060"/>
    </source>
</evidence>
<organism evidence="1 2">
    <name type="scientific">Peronospora matthiolae</name>
    <dbReference type="NCBI Taxonomy" id="2874970"/>
    <lineage>
        <taxon>Eukaryota</taxon>
        <taxon>Sar</taxon>
        <taxon>Stramenopiles</taxon>
        <taxon>Oomycota</taxon>
        <taxon>Peronosporomycetes</taxon>
        <taxon>Peronosporales</taxon>
        <taxon>Peronosporaceae</taxon>
        <taxon>Peronospora</taxon>
    </lineage>
</organism>
<gene>
    <name evidence="1" type="ORF">PM001_LOCUS29931</name>
</gene>
<name>A0AAV1VCU9_9STRA</name>
<proteinExistence type="predicted"/>
<dbReference type="Proteomes" id="UP001162060">
    <property type="component" value="Unassembled WGS sequence"/>
</dbReference>
<comment type="caution">
    <text evidence="1">The sequence shown here is derived from an EMBL/GenBank/DDBJ whole genome shotgun (WGS) entry which is preliminary data.</text>
</comment>
<evidence type="ECO:0000313" key="1">
    <source>
        <dbReference type="EMBL" id="CAK7944781.1"/>
    </source>
</evidence>
<protein>
    <submittedName>
        <fullName evidence="1">Uncharacterized protein</fullName>
    </submittedName>
</protein>
<reference evidence="1" key="1">
    <citation type="submission" date="2024-01" db="EMBL/GenBank/DDBJ databases">
        <authorList>
            <person name="Webb A."/>
        </authorList>
    </citation>
    <scope>NUCLEOTIDE SEQUENCE</scope>
    <source>
        <strain evidence="1">Pm1</strain>
    </source>
</reference>
<accession>A0AAV1VCU9</accession>
<dbReference type="EMBL" id="CAKLBY020000310">
    <property type="protein sequence ID" value="CAK7944781.1"/>
    <property type="molecule type" value="Genomic_DNA"/>
</dbReference>
<sequence length="98" mass="11441">MLRGLRWTSGCSKARKWKWCADTPFAPSRYNATFVCTQLKRRSPPYSIRKEEDDVRPCTDGVVTSHNCSDQQIWLVRYFVVRITLLDQVTQTTQVGRE</sequence>